<dbReference type="RefSeq" id="WP_146511861.1">
    <property type="nucleotide sequence ID" value="NZ_SIHI01000034.1"/>
</dbReference>
<evidence type="ECO:0000313" key="3">
    <source>
        <dbReference type="EMBL" id="TWT43049.1"/>
    </source>
</evidence>
<reference evidence="3 4" key="1">
    <citation type="submission" date="2019-02" db="EMBL/GenBank/DDBJ databases">
        <title>Deep-cultivation of Planctomycetes and their phenomic and genomic characterization uncovers novel biology.</title>
        <authorList>
            <person name="Wiegand S."/>
            <person name="Jogler M."/>
            <person name="Boedeker C."/>
            <person name="Pinto D."/>
            <person name="Vollmers J."/>
            <person name="Rivas-Marin E."/>
            <person name="Kohn T."/>
            <person name="Peeters S.H."/>
            <person name="Heuer A."/>
            <person name="Rast P."/>
            <person name="Oberbeckmann S."/>
            <person name="Bunk B."/>
            <person name="Jeske O."/>
            <person name="Meyerdierks A."/>
            <person name="Storesund J.E."/>
            <person name="Kallscheuer N."/>
            <person name="Luecker S."/>
            <person name="Lage O.M."/>
            <person name="Pohl T."/>
            <person name="Merkel B.J."/>
            <person name="Hornburger P."/>
            <person name="Mueller R.-W."/>
            <person name="Bruemmer F."/>
            <person name="Labrenz M."/>
            <person name="Spormann A.M."/>
            <person name="Op Den Camp H."/>
            <person name="Overmann J."/>
            <person name="Amann R."/>
            <person name="Jetten M.S.M."/>
            <person name="Mascher T."/>
            <person name="Medema M.H."/>
            <person name="Devos D.P."/>
            <person name="Kaster A.-K."/>
            <person name="Ovreas L."/>
            <person name="Rohde M."/>
            <person name="Galperin M.Y."/>
            <person name="Jogler C."/>
        </authorList>
    </citation>
    <scope>NUCLEOTIDE SEQUENCE [LARGE SCALE GENOMIC DNA]</scope>
    <source>
        <strain evidence="3 4">KOR42</strain>
    </source>
</reference>
<keyword evidence="1" id="KW-0175">Coiled coil</keyword>
<feature type="compositionally biased region" description="Acidic residues" evidence="2">
    <location>
        <begin position="35"/>
        <end position="55"/>
    </location>
</feature>
<organism evidence="3 4">
    <name type="scientific">Thalassoglobus neptunius</name>
    <dbReference type="NCBI Taxonomy" id="1938619"/>
    <lineage>
        <taxon>Bacteria</taxon>
        <taxon>Pseudomonadati</taxon>
        <taxon>Planctomycetota</taxon>
        <taxon>Planctomycetia</taxon>
        <taxon>Planctomycetales</taxon>
        <taxon>Planctomycetaceae</taxon>
        <taxon>Thalassoglobus</taxon>
    </lineage>
</organism>
<proteinExistence type="predicted"/>
<dbReference type="EMBL" id="SIHI01000034">
    <property type="protein sequence ID" value="TWT43049.1"/>
    <property type="molecule type" value="Genomic_DNA"/>
</dbReference>
<evidence type="ECO:0000256" key="2">
    <source>
        <dbReference type="SAM" id="MobiDB-lite"/>
    </source>
</evidence>
<dbReference type="Proteomes" id="UP000317243">
    <property type="component" value="Unassembled WGS sequence"/>
</dbReference>
<evidence type="ECO:0000313" key="4">
    <source>
        <dbReference type="Proteomes" id="UP000317243"/>
    </source>
</evidence>
<feature type="coiled-coil region" evidence="1">
    <location>
        <begin position="173"/>
        <end position="228"/>
    </location>
</feature>
<comment type="caution">
    <text evidence="3">The sequence shown here is derived from an EMBL/GenBank/DDBJ whole genome shotgun (WGS) entry which is preliminary data.</text>
</comment>
<name>A0A5C5VZ53_9PLAN</name>
<feature type="region of interest" description="Disordered" evidence="2">
    <location>
        <begin position="24"/>
        <end position="70"/>
    </location>
</feature>
<accession>A0A5C5VZ53</accession>
<gene>
    <name evidence="3" type="ORF">KOR42_45090</name>
</gene>
<protein>
    <submittedName>
        <fullName evidence="3">Uncharacterized protein</fullName>
    </submittedName>
</protein>
<keyword evidence="4" id="KW-1185">Reference proteome</keyword>
<dbReference type="AlphaFoldDB" id="A0A5C5VZ53"/>
<sequence length="248" mass="27741">MIVNIFHNCQIQGVSNWIDNPESEQEFHFNPISSESDEDDFEDADASDDDPDESSSEAACGEVSPTSKYGLSPMTEAIRHAHQQLDQVRKTMANAALPGPRVSFAAPSPKQILANELGTAFPLSRDTATDLLQRLAETGDGGRDLVRRAASEAVQRRQIETLESKVNRFRDVIGEQDGQIDALTEDRDQLQQQLETAETRLATQSDNIAHLVEQRNHLKKQRNHYQELLELLLTSRVAVVTVRQQPQD</sequence>
<evidence type="ECO:0000256" key="1">
    <source>
        <dbReference type="SAM" id="Coils"/>
    </source>
</evidence>